<dbReference type="RefSeq" id="WP_097654449.1">
    <property type="nucleotide sequence ID" value="NZ_LYXE01000140.1"/>
</dbReference>
<dbReference type="EMBL" id="LYXE01000140">
    <property type="protein sequence ID" value="PDV97452.1"/>
    <property type="molecule type" value="Genomic_DNA"/>
</dbReference>
<dbReference type="OrthoDB" id="9801392at2"/>
<dbReference type="SUPFAM" id="SSF48371">
    <property type="entry name" value="ARM repeat"/>
    <property type="match status" value="1"/>
</dbReference>
<proteinExistence type="predicted"/>
<name>A0A2H3KUB7_9CHLR</name>
<evidence type="ECO:0000259" key="2">
    <source>
        <dbReference type="Pfam" id="PF07929"/>
    </source>
</evidence>
<dbReference type="InterPro" id="IPR024047">
    <property type="entry name" value="MM3350-like_sf"/>
</dbReference>
<keyword evidence="4" id="KW-1185">Reference proteome</keyword>
<protein>
    <recommendedName>
        <fullName evidence="2">Plasmid pRiA4b Orf3-like domain-containing protein</fullName>
    </recommendedName>
</protein>
<gene>
    <name evidence="3" type="ORF">A9Q02_18325</name>
</gene>
<dbReference type="Pfam" id="PF07929">
    <property type="entry name" value="PRiA4_ORF3"/>
    <property type="match status" value="1"/>
</dbReference>
<accession>A0A2H3KUB7</accession>
<dbReference type="AlphaFoldDB" id="A0A2H3KUB7"/>
<feature type="compositionally biased region" description="Acidic residues" evidence="1">
    <location>
        <begin position="386"/>
        <end position="402"/>
    </location>
</feature>
<dbReference type="SUPFAM" id="SSF159941">
    <property type="entry name" value="MM3350-like"/>
    <property type="match status" value="1"/>
</dbReference>
<evidence type="ECO:0000313" key="4">
    <source>
        <dbReference type="Proteomes" id="UP000220922"/>
    </source>
</evidence>
<feature type="region of interest" description="Disordered" evidence="1">
    <location>
        <begin position="365"/>
        <end position="402"/>
    </location>
</feature>
<feature type="domain" description="Plasmid pRiA4b Orf3-like" evidence="2">
    <location>
        <begin position="227"/>
        <end position="386"/>
    </location>
</feature>
<dbReference type="InterPro" id="IPR012912">
    <property type="entry name" value="Plasmid_pRiA4b_Orf3-like"/>
</dbReference>
<reference evidence="3 4" key="1">
    <citation type="submission" date="2016-05" db="EMBL/GenBank/DDBJ databases">
        <authorList>
            <person name="Lavstsen T."/>
            <person name="Jespersen J.S."/>
        </authorList>
    </citation>
    <scope>NUCLEOTIDE SEQUENCE [LARGE SCALE GENOMIC DNA]</scope>
    <source>
        <strain evidence="3 4">B7-9</strain>
    </source>
</reference>
<evidence type="ECO:0000256" key="1">
    <source>
        <dbReference type="SAM" id="MobiDB-lite"/>
    </source>
</evidence>
<dbReference type="Gene3D" id="1.25.10.10">
    <property type="entry name" value="Leucine-rich Repeat Variant"/>
    <property type="match status" value="1"/>
</dbReference>
<evidence type="ECO:0000313" key="3">
    <source>
        <dbReference type="EMBL" id="PDV97452.1"/>
    </source>
</evidence>
<dbReference type="Proteomes" id="UP000220922">
    <property type="component" value="Unassembled WGS sequence"/>
</dbReference>
<dbReference type="Gene3D" id="3.10.290.30">
    <property type="entry name" value="MM3350-like"/>
    <property type="match status" value="1"/>
</dbReference>
<organism evidence="3 4">
    <name type="scientific">Candidatus Chloroploca asiatica</name>
    <dbReference type="NCBI Taxonomy" id="1506545"/>
    <lineage>
        <taxon>Bacteria</taxon>
        <taxon>Bacillati</taxon>
        <taxon>Chloroflexota</taxon>
        <taxon>Chloroflexia</taxon>
        <taxon>Chloroflexales</taxon>
        <taxon>Chloroflexineae</taxon>
        <taxon>Oscillochloridaceae</taxon>
        <taxon>Candidatus Chloroploca</taxon>
    </lineage>
</organism>
<comment type="caution">
    <text evidence="3">The sequence shown here is derived from an EMBL/GenBank/DDBJ whole genome shotgun (WGS) entry which is preliminary data.</text>
</comment>
<dbReference type="InterPro" id="IPR016024">
    <property type="entry name" value="ARM-type_fold"/>
</dbReference>
<sequence length="402" mass="44810">MGEEDHPLEDWLFISARVPPGNLDQHFLRLVRTSLDQLEKALAGEAGSKQRFSDLLPPFSELTPLTLPPSERERAQQLAVQLAKRGTRDAARAEAFLLNAIGFTQATESLPFWQALLDLKRSRDSFAPRRRQFAVGALALLAIRQASPAAYAALDAALQHTNEQVRAQAAYYLGSAYTIPRRPLPEHVLVALNACASNDPAFEVRYQARMTLRYVGVPAPLDRPGGVYLFRVQLRDDRSGATRTIALRPEQTLEDLHFAIQDAFAWDADHLYSFFLRGKEFDAAYEISGPDGDPFAGALFGEDLQLITGEEAAGVEDDEDVEPLDATTAVLGQLGLRVGHTLLYYFDYGDDHKFDVRLVTIQPQAEPGDYPRLVESTGDAPPQYYGDEDEDDEDDEDWEEEI</sequence>
<dbReference type="InterPro" id="IPR011989">
    <property type="entry name" value="ARM-like"/>
</dbReference>